<name>A0A9D1EQG1_9FIRM</name>
<comment type="caution">
    <text evidence="2">The sequence shown here is derived from an EMBL/GenBank/DDBJ whole genome shotgun (WGS) entry which is preliminary data.</text>
</comment>
<evidence type="ECO:0000313" key="3">
    <source>
        <dbReference type="Proteomes" id="UP000823935"/>
    </source>
</evidence>
<organism evidence="2 3">
    <name type="scientific">Candidatus Limivivens intestinipullorum</name>
    <dbReference type="NCBI Taxonomy" id="2840858"/>
    <lineage>
        <taxon>Bacteria</taxon>
        <taxon>Bacillati</taxon>
        <taxon>Bacillota</taxon>
        <taxon>Clostridia</taxon>
        <taxon>Lachnospirales</taxon>
        <taxon>Lachnospiraceae</taxon>
        <taxon>Lachnospiraceae incertae sedis</taxon>
        <taxon>Candidatus Limivivens</taxon>
    </lineage>
</organism>
<dbReference type="AlphaFoldDB" id="A0A9D1EQG1"/>
<reference evidence="2" key="2">
    <citation type="journal article" date="2021" name="PeerJ">
        <title>Extensive microbial diversity within the chicken gut microbiome revealed by metagenomics and culture.</title>
        <authorList>
            <person name="Gilroy R."/>
            <person name="Ravi A."/>
            <person name="Getino M."/>
            <person name="Pursley I."/>
            <person name="Horton D.L."/>
            <person name="Alikhan N.F."/>
            <person name="Baker D."/>
            <person name="Gharbi K."/>
            <person name="Hall N."/>
            <person name="Watson M."/>
            <person name="Adriaenssens E.M."/>
            <person name="Foster-Nyarko E."/>
            <person name="Jarju S."/>
            <person name="Secka A."/>
            <person name="Antonio M."/>
            <person name="Oren A."/>
            <person name="Chaudhuri R.R."/>
            <person name="La Ragione R."/>
            <person name="Hildebrand F."/>
            <person name="Pallen M.J."/>
        </authorList>
    </citation>
    <scope>NUCLEOTIDE SEQUENCE</scope>
    <source>
        <strain evidence="2">CHK190-19873</strain>
    </source>
</reference>
<accession>A0A9D1EQG1</accession>
<sequence length="582" mass="66656">MQNPDELFLTTKQEAKKLTIALNRLFGGEPLPDVLTERYQSYIRRRIRPAVLLAVKENKPRLLSALLRTGWGTSALLSEAADLAASLGRTELTALIVRGNCPRPDPADSSRVQNLTPDALADEIFRVEKLRICSRFPFLGLAVSDLRPKAVPGGKPATDGEFLFFDPGQLTALYLDGRLSRFLLHLTMHCLYLHIFPPKNCRRKLWDTACDLAVWWLLDRLPWEPSEGKEEQERRRKLYTPIFSRTSAVSAENLYQLFLKEPALMPREKPGCDDHDPWYEGQISRSRVREGPCEDSAVLPFGMENGSHSDGAGGFDISDHEEEEKRLLRMEQILKKWQHFAASSPAVRTASRSRGALPGSRVEKIILRQKNRYDFRRYLRRFSVKKEEMGQDPGSFDYIPYCYGLQRYGNLPLIEPLETRETAKVEELVIAIDTSGSCSEETVRRFLEECQGILLDPDSFFPRMNVHLIQCDSMIQQHTVITCAKDWKRCSQNLTVSGRGGTDFTPVFTYVDKLCREGRLKHLGGLLYFTDGDGIYPSKQPAYETAFVFTDYRFLEYKIPPWIIRLCLDLGKEGNEVWNYEH</sequence>
<dbReference type="Pfam" id="PF09967">
    <property type="entry name" value="DUF2201"/>
    <property type="match status" value="1"/>
</dbReference>
<dbReference type="PANTHER" id="PTHR38730">
    <property type="entry name" value="SLL7028 PROTEIN"/>
    <property type="match status" value="1"/>
</dbReference>
<protein>
    <recommendedName>
        <fullName evidence="1">VWA-like domain-containing protein</fullName>
    </recommendedName>
</protein>
<dbReference type="InterPro" id="IPR018698">
    <property type="entry name" value="VWA-like_dom"/>
</dbReference>
<reference evidence="2" key="1">
    <citation type="submission" date="2020-10" db="EMBL/GenBank/DDBJ databases">
        <authorList>
            <person name="Gilroy R."/>
        </authorList>
    </citation>
    <scope>NUCLEOTIDE SEQUENCE</scope>
    <source>
        <strain evidence="2">CHK190-19873</strain>
    </source>
</reference>
<dbReference type="EMBL" id="DVIQ01000006">
    <property type="protein sequence ID" value="HIS30143.1"/>
    <property type="molecule type" value="Genomic_DNA"/>
</dbReference>
<evidence type="ECO:0000259" key="1">
    <source>
        <dbReference type="Pfam" id="PF09967"/>
    </source>
</evidence>
<evidence type="ECO:0000313" key="2">
    <source>
        <dbReference type="EMBL" id="HIS30143.1"/>
    </source>
</evidence>
<feature type="domain" description="VWA-like" evidence="1">
    <location>
        <begin position="428"/>
        <end position="551"/>
    </location>
</feature>
<gene>
    <name evidence="2" type="ORF">IAB44_01110</name>
</gene>
<dbReference type="Proteomes" id="UP000823935">
    <property type="component" value="Unassembled WGS sequence"/>
</dbReference>
<proteinExistence type="predicted"/>
<dbReference type="PANTHER" id="PTHR38730:SF1">
    <property type="entry name" value="SLL7028 PROTEIN"/>
    <property type="match status" value="1"/>
</dbReference>